<evidence type="ECO:0000256" key="5">
    <source>
        <dbReference type="ARBA" id="ARBA00023329"/>
    </source>
</evidence>
<organism evidence="8 9">
    <name type="scientific">Cyclostephanos tholiformis</name>
    <dbReference type="NCBI Taxonomy" id="382380"/>
    <lineage>
        <taxon>Eukaryota</taxon>
        <taxon>Sar</taxon>
        <taxon>Stramenopiles</taxon>
        <taxon>Ochrophyta</taxon>
        <taxon>Bacillariophyta</taxon>
        <taxon>Coscinodiscophyceae</taxon>
        <taxon>Thalassiosirophycidae</taxon>
        <taxon>Stephanodiscales</taxon>
        <taxon>Stephanodiscaceae</taxon>
        <taxon>Cyclostephanos</taxon>
    </lineage>
</organism>
<keyword evidence="5 6" id="KW-0968">Cytoplasmic vesicle</keyword>
<dbReference type="AlphaFoldDB" id="A0ABD3SF98"/>
<protein>
    <recommendedName>
        <fullName evidence="6">Clathrin light chain</fullName>
    </recommendedName>
</protein>
<keyword evidence="9" id="KW-1185">Reference proteome</keyword>
<accession>A0ABD3SF98</accession>
<evidence type="ECO:0000256" key="7">
    <source>
        <dbReference type="SAM" id="MobiDB-lite"/>
    </source>
</evidence>
<dbReference type="Pfam" id="PF01086">
    <property type="entry name" value="Clathrin_lg_ch"/>
    <property type="match status" value="1"/>
</dbReference>
<gene>
    <name evidence="8" type="ORF">ACHAXA_006441</name>
</gene>
<comment type="subcellular location">
    <subcellularLocation>
        <location evidence="1 6">Cytoplasmic vesicle membrane</location>
        <topology evidence="1 6">Peripheral membrane protein</topology>
        <orientation evidence="1 6">Cytoplasmic side</orientation>
    </subcellularLocation>
    <subcellularLocation>
        <location evidence="6">Membrane</location>
        <location evidence="6">Coated pit</location>
        <topology evidence="6">Peripheral membrane protein</topology>
        <orientation evidence="6">Cytoplasmic side</orientation>
    </subcellularLocation>
    <text evidence="6">Cytoplasmic face of coated pits and vesicles.</text>
</comment>
<dbReference type="PANTHER" id="PTHR10639">
    <property type="entry name" value="CLATHRIN LIGHT CHAIN"/>
    <property type="match status" value="1"/>
</dbReference>
<keyword evidence="3 6" id="KW-0472">Membrane</keyword>
<proteinExistence type="inferred from homology"/>
<comment type="similarity">
    <text evidence="2 6">Belongs to the clathrin light chain family.</text>
</comment>
<dbReference type="EMBL" id="JALLPB020000046">
    <property type="protein sequence ID" value="KAL3823111.1"/>
    <property type="molecule type" value="Genomic_DNA"/>
</dbReference>
<dbReference type="GO" id="GO:0005905">
    <property type="term" value="C:clathrin-coated pit"/>
    <property type="evidence" value="ECO:0007669"/>
    <property type="project" value="UniProtKB-KW"/>
</dbReference>
<dbReference type="Proteomes" id="UP001530377">
    <property type="component" value="Unassembled WGS sequence"/>
</dbReference>
<comment type="function">
    <text evidence="6">Clathrin is the major protein of the polyhedral coat of coated pits and vesicles.</text>
</comment>
<keyword evidence="4 6" id="KW-0168">Coated pit</keyword>
<evidence type="ECO:0000256" key="2">
    <source>
        <dbReference type="ARBA" id="ARBA00005263"/>
    </source>
</evidence>
<evidence type="ECO:0000256" key="1">
    <source>
        <dbReference type="ARBA" id="ARBA00004180"/>
    </source>
</evidence>
<evidence type="ECO:0000256" key="4">
    <source>
        <dbReference type="ARBA" id="ARBA00023176"/>
    </source>
</evidence>
<dbReference type="InterPro" id="IPR000996">
    <property type="entry name" value="Clathrin_L-chain"/>
</dbReference>
<evidence type="ECO:0000256" key="6">
    <source>
        <dbReference type="RuleBase" id="RU363137"/>
    </source>
</evidence>
<dbReference type="GO" id="GO:0030659">
    <property type="term" value="C:cytoplasmic vesicle membrane"/>
    <property type="evidence" value="ECO:0007669"/>
    <property type="project" value="UniProtKB-SubCell"/>
</dbReference>
<evidence type="ECO:0000256" key="3">
    <source>
        <dbReference type="ARBA" id="ARBA00023136"/>
    </source>
</evidence>
<evidence type="ECO:0000313" key="8">
    <source>
        <dbReference type="EMBL" id="KAL3823111.1"/>
    </source>
</evidence>
<comment type="caution">
    <text evidence="8">The sequence shown here is derived from an EMBL/GenBank/DDBJ whole genome shotgun (WGS) entry which is preliminary data.</text>
</comment>
<sequence>MADETDFFTPPAEDHEAFFAVPHPGDDIQNNIGDVYYGSMPDSQPEGDFFNPPGDAPIVLGGESYDAPNYGDDDGDVMGFAGAASYDPPPPAPSSGGMVEDVVDDDDGAEASASAGMGGLQLVPAELTPMAKWNEEWQATLLARKEEENAIKASHVEKAAEDVKAFLAEREKRREMRMAKNRSDEQEKLEAIEADLENDNSWQKVVKMIDLTQDSSEGAGDTSRMKDILVLLKNDPAKASALS</sequence>
<evidence type="ECO:0000313" key="9">
    <source>
        <dbReference type="Proteomes" id="UP001530377"/>
    </source>
</evidence>
<reference evidence="8 9" key="1">
    <citation type="submission" date="2024-10" db="EMBL/GenBank/DDBJ databases">
        <title>Updated reference genomes for cyclostephanoid diatoms.</title>
        <authorList>
            <person name="Roberts W.R."/>
            <person name="Alverson A.J."/>
        </authorList>
    </citation>
    <scope>NUCLEOTIDE SEQUENCE [LARGE SCALE GENOMIC DNA]</scope>
    <source>
        <strain evidence="8 9">AJA228-03</strain>
    </source>
</reference>
<dbReference type="PANTHER" id="PTHR10639:SF7">
    <property type="entry name" value="CLATHRIN LIGHT CHAIN"/>
    <property type="match status" value="1"/>
</dbReference>
<feature type="region of interest" description="Disordered" evidence="7">
    <location>
        <begin position="36"/>
        <end position="119"/>
    </location>
</feature>
<name>A0ABD3SF98_9STRA</name>